<reference evidence="2" key="1">
    <citation type="submission" date="2023-03" db="EMBL/GenBank/DDBJ databases">
        <title>Emydomyces testavorans Genome Sequence.</title>
        <authorList>
            <person name="Hoyer L."/>
        </authorList>
    </citation>
    <scope>NUCLEOTIDE SEQUENCE</scope>
    <source>
        <strain evidence="2">16-2883</strain>
    </source>
</reference>
<keyword evidence="1" id="KW-1133">Transmembrane helix</keyword>
<keyword evidence="1" id="KW-0812">Transmembrane</keyword>
<dbReference type="EMBL" id="CP120630">
    <property type="protein sequence ID" value="WEW61078.1"/>
    <property type="molecule type" value="Genomic_DNA"/>
</dbReference>
<evidence type="ECO:0000313" key="2">
    <source>
        <dbReference type="EMBL" id="WEW61078.1"/>
    </source>
</evidence>
<gene>
    <name evidence="2" type="ORF">PRK78_006567</name>
</gene>
<evidence type="ECO:0000313" key="3">
    <source>
        <dbReference type="Proteomes" id="UP001219355"/>
    </source>
</evidence>
<dbReference type="Proteomes" id="UP001219355">
    <property type="component" value="Chromosome 4"/>
</dbReference>
<dbReference type="AlphaFoldDB" id="A0AAF0IKY1"/>
<keyword evidence="1" id="KW-0472">Membrane</keyword>
<proteinExistence type="predicted"/>
<evidence type="ECO:0000256" key="1">
    <source>
        <dbReference type="SAM" id="Phobius"/>
    </source>
</evidence>
<name>A0AAF0IKY1_9EURO</name>
<feature type="transmembrane region" description="Helical" evidence="1">
    <location>
        <begin position="130"/>
        <end position="150"/>
    </location>
</feature>
<protein>
    <submittedName>
        <fullName evidence="2">Uncharacterized protein</fullName>
    </submittedName>
</protein>
<accession>A0AAF0IKY1</accession>
<organism evidence="2 3">
    <name type="scientific">Emydomyces testavorans</name>
    <dbReference type="NCBI Taxonomy" id="2070801"/>
    <lineage>
        <taxon>Eukaryota</taxon>
        <taxon>Fungi</taxon>
        <taxon>Dikarya</taxon>
        <taxon>Ascomycota</taxon>
        <taxon>Pezizomycotina</taxon>
        <taxon>Eurotiomycetes</taxon>
        <taxon>Eurotiomycetidae</taxon>
        <taxon>Onygenales</taxon>
        <taxon>Nannizziopsiaceae</taxon>
        <taxon>Emydomyces</taxon>
    </lineage>
</organism>
<keyword evidence="3" id="KW-1185">Reference proteome</keyword>
<sequence>MATTAQKVKARVEHLKSTGLVLTIHQIQLHLCLIILNSDYPVIHKLQKKEIDAVSWQQSKWKERCSQINNLSDADYKGLAHTLEDYGQFKGTELTGDKIKNQAMALMAEVRMMAGGKTTPIPSKSDEFSVAANIMILCACVGIFAISPLLENNIYQQTDFKTHAVDLSQSPLYRGKEVTTETIAIELRHIIQFLQPESSFIKTKGFPQPVYQQ</sequence>